<sequence length="156" mass="17123">MVELLATSVDDPVARSLLTAYFRTRAASFPGNRYTTVFPAREVFEPPRGVFVVVVDDDGTPVGCGGIREIEPGPRGPRFEVKHLYLAPETRGRGWGRMLLADLERRARAFGAEEVVLDTHHTLEPAARLYAAAGYGPIEAYNDNPNATVWLGKPLS</sequence>
<evidence type="ECO:0000256" key="2">
    <source>
        <dbReference type="ARBA" id="ARBA00023315"/>
    </source>
</evidence>
<feature type="domain" description="N-acetyltransferase" evidence="3">
    <location>
        <begin position="8"/>
        <end position="156"/>
    </location>
</feature>
<keyword evidence="5" id="KW-1185">Reference proteome</keyword>
<dbReference type="Pfam" id="PF00583">
    <property type="entry name" value="Acetyltransf_1"/>
    <property type="match status" value="1"/>
</dbReference>
<dbReference type="PANTHER" id="PTHR43877">
    <property type="entry name" value="AMINOALKYLPHOSPHONATE N-ACETYLTRANSFERASE-RELATED-RELATED"/>
    <property type="match status" value="1"/>
</dbReference>
<accession>A0ABZ0V7M2</accession>
<evidence type="ECO:0000259" key="3">
    <source>
        <dbReference type="PROSITE" id="PS51186"/>
    </source>
</evidence>
<organism evidence="4 5">
    <name type="scientific">Microbacterium invictum</name>
    <dbReference type="NCBI Taxonomy" id="515415"/>
    <lineage>
        <taxon>Bacteria</taxon>
        <taxon>Bacillati</taxon>
        <taxon>Actinomycetota</taxon>
        <taxon>Actinomycetes</taxon>
        <taxon>Micrococcales</taxon>
        <taxon>Microbacteriaceae</taxon>
        <taxon>Microbacterium</taxon>
    </lineage>
</organism>
<dbReference type="EMBL" id="CP139779">
    <property type="protein sequence ID" value="WQB69306.1"/>
    <property type="molecule type" value="Genomic_DNA"/>
</dbReference>
<keyword evidence="2" id="KW-0012">Acyltransferase</keyword>
<gene>
    <name evidence="4" type="ORF">T9R20_11390</name>
</gene>
<dbReference type="InterPro" id="IPR016181">
    <property type="entry name" value="Acyl_CoA_acyltransferase"/>
</dbReference>
<keyword evidence="1" id="KW-0808">Transferase</keyword>
<dbReference type="InterPro" id="IPR050832">
    <property type="entry name" value="Bact_Acetyltransf"/>
</dbReference>
<evidence type="ECO:0000313" key="4">
    <source>
        <dbReference type="EMBL" id="WQB69306.1"/>
    </source>
</evidence>
<dbReference type="PANTHER" id="PTHR43877:SF2">
    <property type="entry name" value="AMINOALKYLPHOSPHONATE N-ACETYLTRANSFERASE-RELATED"/>
    <property type="match status" value="1"/>
</dbReference>
<dbReference type="Gene3D" id="3.40.630.30">
    <property type="match status" value="1"/>
</dbReference>
<dbReference type="SUPFAM" id="SSF55729">
    <property type="entry name" value="Acyl-CoA N-acyltransferases (Nat)"/>
    <property type="match status" value="1"/>
</dbReference>
<evidence type="ECO:0000256" key="1">
    <source>
        <dbReference type="ARBA" id="ARBA00022679"/>
    </source>
</evidence>
<reference evidence="4 5" key="1">
    <citation type="submission" date="2023-06" db="EMBL/GenBank/DDBJ databases">
        <title>Rock-solubilizing bacteria, Microbacterium invictum, promotes re-establishment of vegetation in rocky wasteland by accelerating rock bio-weathering and reshaping soil bacterial community.</title>
        <authorList>
            <person name="Liu C."/>
        </authorList>
    </citation>
    <scope>NUCLEOTIDE SEQUENCE [LARGE SCALE GENOMIC DNA]</scope>
    <source>
        <strain evidence="4 5">X-18</strain>
    </source>
</reference>
<dbReference type="CDD" id="cd04301">
    <property type="entry name" value="NAT_SF"/>
    <property type="match status" value="1"/>
</dbReference>
<proteinExistence type="predicted"/>
<dbReference type="RefSeq" id="WP_322409423.1">
    <property type="nucleotide sequence ID" value="NZ_CP139779.1"/>
</dbReference>
<evidence type="ECO:0000313" key="5">
    <source>
        <dbReference type="Proteomes" id="UP001324533"/>
    </source>
</evidence>
<name>A0ABZ0V7M2_9MICO</name>
<dbReference type="PROSITE" id="PS51186">
    <property type="entry name" value="GNAT"/>
    <property type="match status" value="1"/>
</dbReference>
<protein>
    <submittedName>
        <fullName evidence="4">GNAT family N-acetyltransferase</fullName>
    </submittedName>
</protein>
<dbReference type="InterPro" id="IPR000182">
    <property type="entry name" value="GNAT_dom"/>
</dbReference>
<dbReference type="Proteomes" id="UP001324533">
    <property type="component" value="Chromosome"/>
</dbReference>